<dbReference type="EMBL" id="PYOZ01000003">
    <property type="protein sequence ID" value="PSX45865.1"/>
    <property type="molecule type" value="Genomic_DNA"/>
</dbReference>
<comment type="caution">
    <text evidence="2">The sequence shown here is derived from an EMBL/GenBank/DDBJ whole genome shotgun (WGS) entry which is preliminary data.</text>
</comment>
<evidence type="ECO:0000313" key="3">
    <source>
        <dbReference type="Proteomes" id="UP000240728"/>
    </source>
</evidence>
<protein>
    <submittedName>
        <fullName evidence="2">Uncharacterized protein</fullName>
    </submittedName>
</protein>
<reference evidence="2 3" key="1">
    <citation type="submission" date="2018-01" db="EMBL/GenBank/DDBJ databases">
        <title>Whole genome sequencing of Histamine producing bacteria.</title>
        <authorList>
            <person name="Butler K."/>
        </authorList>
    </citation>
    <scope>NUCLEOTIDE SEQUENCE [LARGE SCALE GENOMIC DNA]</scope>
    <source>
        <strain evidence="2 3">A1-4</strain>
    </source>
</reference>
<proteinExistence type="predicted"/>
<evidence type="ECO:0000313" key="2">
    <source>
        <dbReference type="EMBL" id="PSX45865.1"/>
    </source>
</evidence>
<dbReference type="RefSeq" id="WP_045041053.1">
    <property type="nucleotide sequence ID" value="NZ_JZTB01000027.1"/>
</dbReference>
<feature type="transmembrane region" description="Helical" evidence="1">
    <location>
        <begin position="12"/>
        <end position="32"/>
    </location>
</feature>
<evidence type="ECO:0000256" key="1">
    <source>
        <dbReference type="SAM" id="Phobius"/>
    </source>
</evidence>
<keyword evidence="1" id="KW-0472">Membrane</keyword>
<keyword evidence="1" id="KW-1133">Transmembrane helix</keyword>
<organism evidence="2 3">
    <name type="scientific">Photobacterium kishitanii</name>
    <dbReference type="NCBI Taxonomy" id="318456"/>
    <lineage>
        <taxon>Bacteria</taxon>
        <taxon>Pseudomonadati</taxon>
        <taxon>Pseudomonadota</taxon>
        <taxon>Gammaproteobacteria</taxon>
        <taxon>Vibrionales</taxon>
        <taxon>Vibrionaceae</taxon>
        <taxon>Photobacterium</taxon>
    </lineage>
</organism>
<dbReference type="Proteomes" id="UP000240728">
    <property type="component" value="Unassembled WGS sequence"/>
</dbReference>
<keyword evidence="3" id="KW-1185">Reference proteome</keyword>
<gene>
    <name evidence="2" type="ORF">C0W53_07565</name>
</gene>
<feature type="transmembrane region" description="Helical" evidence="1">
    <location>
        <begin position="38"/>
        <end position="58"/>
    </location>
</feature>
<name>A0AAX0YW42_9GAMM</name>
<keyword evidence="1" id="KW-0812">Transmembrane</keyword>
<accession>A0AAX0YW42</accession>
<sequence length="73" mass="8116">MNLKKAFKDLIVKGIGAFIGIKIITIALPEVFQYNEVLGLFAIVVIVSGSFVCMEKFYDGCSWLINASKNEKQ</sequence>
<dbReference type="AlphaFoldDB" id="A0AAX0YW42"/>